<dbReference type="InterPro" id="IPR001296">
    <property type="entry name" value="Glyco_trans_1"/>
</dbReference>
<evidence type="ECO:0000313" key="2">
    <source>
        <dbReference type="EMBL" id="MBP0904525.1"/>
    </source>
</evidence>
<proteinExistence type="predicted"/>
<dbReference type="CDD" id="cd03801">
    <property type="entry name" value="GT4_PimA-like"/>
    <property type="match status" value="1"/>
</dbReference>
<organism evidence="2 3">
    <name type="scientific">Mariniflexile gromovii</name>
    <dbReference type="NCBI Taxonomy" id="362523"/>
    <lineage>
        <taxon>Bacteria</taxon>
        <taxon>Pseudomonadati</taxon>
        <taxon>Bacteroidota</taxon>
        <taxon>Flavobacteriia</taxon>
        <taxon>Flavobacteriales</taxon>
        <taxon>Flavobacteriaceae</taxon>
        <taxon>Mariniflexile</taxon>
    </lineage>
</organism>
<keyword evidence="3" id="KW-1185">Reference proteome</keyword>
<name>A0ABS4BWW2_9FLAO</name>
<dbReference type="EMBL" id="JAGJCB010000011">
    <property type="protein sequence ID" value="MBP0904525.1"/>
    <property type="molecule type" value="Genomic_DNA"/>
</dbReference>
<evidence type="ECO:0000259" key="1">
    <source>
        <dbReference type="Pfam" id="PF00534"/>
    </source>
</evidence>
<feature type="domain" description="Glycosyl transferase family 1" evidence="1">
    <location>
        <begin position="214"/>
        <end position="362"/>
    </location>
</feature>
<evidence type="ECO:0000313" key="3">
    <source>
        <dbReference type="Proteomes" id="UP000670776"/>
    </source>
</evidence>
<protein>
    <submittedName>
        <fullName evidence="2">Glycosyltransferase family 4 protein</fullName>
    </submittedName>
</protein>
<dbReference type="Proteomes" id="UP000670776">
    <property type="component" value="Unassembled WGS sequence"/>
</dbReference>
<dbReference type="RefSeq" id="WP_209655418.1">
    <property type="nucleotide sequence ID" value="NZ_JAGJCB010000011.1"/>
</dbReference>
<dbReference type="InterPro" id="IPR050194">
    <property type="entry name" value="Glycosyltransferase_grp1"/>
</dbReference>
<reference evidence="2 3" key="1">
    <citation type="submission" date="2021-04" db="EMBL/GenBank/DDBJ databases">
        <title>Mariniflexile gromovii gen. nov., sp. nov., a gliding bacterium isolated from the sea urchin Strongylocentrotus intermedius.</title>
        <authorList>
            <person name="Ko S."/>
            <person name="Le V."/>
            <person name="Ahn C.-Y."/>
            <person name="Oh H.-M."/>
        </authorList>
    </citation>
    <scope>NUCLEOTIDE SEQUENCE [LARGE SCALE GENOMIC DNA]</scope>
    <source>
        <strain evidence="2 3">KCTC 12570</strain>
    </source>
</reference>
<dbReference type="Gene3D" id="3.40.50.2000">
    <property type="entry name" value="Glycogen Phosphorylase B"/>
    <property type="match status" value="2"/>
</dbReference>
<gene>
    <name evidence="2" type="ORF">J8H85_11860</name>
</gene>
<dbReference type="PANTHER" id="PTHR45947">
    <property type="entry name" value="SULFOQUINOVOSYL TRANSFERASE SQD2"/>
    <property type="match status" value="1"/>
</dbReference>
<dbReference type="Pfam" id="PF00534">
    <property type="entry name" value="Glycos_transf_1"/>
    <property type="match status" value="1"/>
</dbReference>
<sequence>MAIKNKKSIVIIGLIDNIGGREIEARNIIEALSKKYNVRVISLFFMTGDSEAVKGLNCNWTNIYYQLNKSNIFLQLISFLVKVYHKKKTPSYFMVDNRINRKLFNLNTLKNNILKKEIDKADAVLYCGTLHLNILNEMVKYCDTVKKPIVLRTTGKIKSIPDSLKKLVPLVNTILVHSINNASLLKKYNSKNIQVIDQTTLQEKNLLGLPIQMKKELIFGFLGRFSEEKGVIDLLKVFNNLDKKLILSGSGPLLKDVEKLITPNITFLGTISPEKLTDYFKQIDVLIIPSFEEAGPLVGIEAMAAGKVILSTKVGAMMDRLSKSNNNFWFDINKKETLINQIYFLSNIDQNELVRIRETTRQHYIGNYSVQKISKSYLEVFDKLLY</sequence>
<dbReference type="PANTHER" id="PTHR45947:SF3">
    <property type="entry name" value="SULFOQUINOVOSYL TRANSFERASE SQD2"/>
    <property type="match status" value="1"/>
</dbReference>
<accession>A0ABS4BWW2</accession>
<dbReference type="SUPFAM" id="SSF53756">
    <property type="entry name" value="UDP-Glycosyltransferase/glycogen phosphorylase"/>
    <property type="match status" value="1"/>
</dbReference>
<comment type="caution">
    <text evidence="2">The sequence shown here is derived from an EMBL/GenBank/DDBJ whole genome shotgun (WGS) entry which is preliminary data.</text>
</comment>